<dbReference type="Proteomes" id="UP000246132">
    <property type="component" value="Unassembled WGS sequence"/>
</dbReference>
<name>A0A3A8AJM6_9HYPH</name>
<dbReference type="AlphaFoldDB" id="A0A3A8AJM6"/>
<sequence>MPERKTVPALMLALPLLWSPPAAAQDEMSEAEAFVASNIIHIVLHEIGHAVIDQFALPVIGQEEDAADSFATLEVLTIYDDHVDILLDAAEAMLIMHDLTEAGGTPLDYFGVHDLDIQRGLRIVCHAVGLDPERYDEAARWTEMDPDQQAACEIEAETAIESWDALLEPYLREEGGSAAPAPVTLEDSALPEMRTFLADTGIMTDIAGYVGETFRWPQVPALVAADCGEANAWYDLDTVEIVMCYEFIDELFALAEQR</sequence>
<organism evidence="2 3">
    <name type="scientific">Oceaniradius stylonematis</name>
    <dbReference type="NCBI Taxonomy" id="2184161"/>
    <lineage>
        <taxon>Bacteria</taxon>
        <taxon>Pseudomonadati</taxon>
        <taxon>Pseudomonadota</taxon>
        <taxon>Alphaproteobacteria</taxon>
        <taxon>Hyphomicrobiales</taxon>
        <taxon>Ahrensiaceae</taxon>
        <taxon>Oceaniradius</taxon>
    </lineage>
</organism>
<keyword evidence="3" id="KW-1185">Reference proteome</keyword>
<reference evidence="2 3" key="1">
    <citation type="journal article" date="2018" name="Int. J. Syst. Bacteriol.">
        <title>Oceaniradius stylonemae gen. nov., sp. nov., isolated from a red alga, Stylonema cornu-cervi.</title>
        <authorList>
            <person name="Jeong S."/>
        </authorList>
    </citation>
    <scope>NUCLEOTIDE SEQUENCE [LARGE SCALE GENOMIC DNA]</scope>
    <source>
        <strain evidence="2 3">StC1</strain>
    </source>
</reference>
<feature type="signal peptide" evidence="1">
    <location>
        <begin position="1"/>
        <end position="24"/>
    </location>
</feature>
<accession>A0A3A8AJM6</accession>
<feature type="chain" id="PRO_5018699614" description="Metallopeptidase" evidence="1">
    <location>
        <begin position="25"/>
        <end position="258"/>
    </location>
</feature>
<gene>
    <name evidence="2" type="ORF">DEM25_016035</name>
</gene>
<dbReference type="InterPro" id="IPR025644">
    <property type="entry name" value="DUF4344"/>
</dbReference>
<evidence type="ECO:0008006" key="4">
    <source>
        <dbReference type="Google" id="ProtNLM"/>
    </source>
</evidence>
<protein>
    <recommendedName>
        <fullName evidence="4">Metallopeptidase</fullName>
    </recommendedName>
</protein>
<dbReference type="Pfam" id="PF14247">
    <property type="entry name" value="DUF4344"/>
    <property type="match status" value="2"/>
</dbReference>
<keyword evidence="1" id="KW-0732">Signal</keyword>
<dbReference type="RefSeq" id="WP_109768799.1">
    <property type="nucleotide sequence ID" value="NZ_QFWV02000008.1"/>
</dbReference>
<dbReference type="OrthoDB" id="935695at2"/>
<evidence type="ECO:0000313" key="2">
    <source>
        <dbReference type="EMBL" id="RKF06053.1"/>
    </source>
</evidence>
<comment type="caution">
    <text evidence="2">The sequence shown here is derived from an EMBL/GenBank/DDBJ whole genome shotgun (WGS) entry which is preliminary data.</text>
</comment>
<proteinExistence type="predicted"/>
<evidence type="ECO:0000313" key="3">
    <source>
        <dbReference type="Proteomes" id="UP000246132"/>
    </source>
</evidence>
<evidence type="ECO:0000256" key="1">
    <source>
        <dbReference type="SAM" id="SignalP"/>
    </source>
</evidence>
<dbReference type="EMBL" id="QFWV02000008">
    <property type="protein sequence ID" value="RKF06053.1"/>
    <property type="molecule type" value="Genomic_DNA"/>
</dbReference>